<dbReference type="GO" id="GO:0019843">
    <property type="term" value="F:rRNA binding"/>
    <property type="evidence" value="ECO:0007669"/>
    <property type="project" value="UniProtKB-UniRule"/>
</dbReference>
<keyword evidence="3 5" id="KW-0699">rRNA-binding</keyword>
<dbReference type="PIRSF" id="PIRSF016183">
    <property type="entry name" value="UCP016183"/>
    <property type="match status" value="1"/>
</dbReference>
<accession>A0A432ZL01</accession>
<sequence>MNQPFNDTEHYDDDDFVSKSQLKREAAALQALGEKLVNLSAGKLAKIPLDDSLADAILLAQKIRNKREGYRRQLQFIGKIMRQLDTAEIEAAVAELEKQHDTQNAFFHQLEKTRDAILSDGDEAIQAFLADYPLADRQKLRQLYRQAQKQQQQNKPPQAARELFKYLREVAQSD</sequence>
<dbReference type="InterPro" id="IPR006839">
    <property type="entry name" value="DarP"/>
</dbReference>
<dbReference type="GO" id="GO:0043022">
    <property type="term" value="F:ribosome binding"/>
    <property type="evidence" value="ECO:0007669"/>
    <property type="project" value="UniProtKB-UniRule"/>
</dbReference>
<comment type="function">
    <text evidence="5">Member of a network of 50S ribosomal subunit biogenesis factors which assembles along the 30S-50S interface, preventing incorrect 23S rRNA structures from forming. Promotes peptidyl transferase center (PTC) maturation.</text>
</comment>
<organism evidence="6 7">
    <name type="scientific">Pseudidiomarina taiwanensis</name>
    <dbReference type="NCBI Taxonomy" id="337250"/>
    <lineage>
        <taxon>Bacteria</taxon>
        <taxon>Pseudomonadati</taxon>
        <taxon>Pseudomonadota</taxon>
        <taxon>Gammaproteobacteria</taxon>
        <taxon>Alteromonadales</taxon>
        <taxon>Idiomarinaceae</taxon>
        <taxon>Pseudidiomarina</taxon>
    </lineage>
</organism>
<evidence type="ECO:0000256" key="4">
    <source>
        <dbReference type="ARBA" id="ARBA00022884"/>
    </source>
</evidence>
<evidence type="ECO:0000256" key="1">
    <source>
        <dbReference type="ARBA" id="ARBA00022490"/>
    </source>
</evidence>
<dbReference type="Proteomes" id="UP000288279">
    <property type="component" value="Unassembled WGS sequence"/>
</dbReference>
<proteinExistence type="inferred from homology"/>
<dbReference type="RefSeq" id="WP_126827125.1">
    <property type="nucleotide sequence ID" value="NZ_PIQG01000002.1"/>
</dbReference>
<evidence type="ECO:0000256" key="3">
    <source>
        <dbReference type="ARBA" id="ARBA00022730"/>
    </source>
</evidence>
<comment type="caution">
    <text evidence="6">The sequence shown here is derived from an EMBL/GenBank/DDBJ whole genome shotgun (WGS) entry which is preliminary data.</text>
</comment>
<comment type="similarity">
    <text evidence="5">Belongs to the DarP family.</text>
</comment>
<dbReference type="NCBIfam" id="NF003593">
    <property type="entry name" value="PRK05255.1-1"/>
    <property type="match status" value="1"/>
</dbReference>
<reference evidence="6 7" key="1">
    <citation type="journal article" date="2011" name="Front. Microbiol.">
        <title>Genomic signatures of strain selection and enhancement in Bacillus atrophaeus var. globigii, a historical biowarfare simulant.</title>
        <authorList>
            <person name="Gibbons H.S."/>
            <person name="Broomall S.M."/>
            <person name="McNew L.A."/>
            <person name="Daligault H."/>
            <person name="Chapman C."/>
            <person name="Bruce D."/>
            <person name="Karavis M."/>
            <person name="Krepps M."/>
            <person name="McGregor P.A."/>
            <person name="Hong C."/>
            <person name="Park K.H."/>
            <person name="Akmal A."/>
            <person name="Feldman A."/>
            <person name="Lin J.S."/>
            <person name="Chang W.E."/>
            <person name="Higgs B.W."/>
            <person name="Demirev P."/>
            <person name="Lindquist J."/>
            <person name="Liem A."/>
            <person name="Fochler E."/>
            <person name="Read T.D."/>
            <person name="Tapia R."/>
            <person name="Johnson S."/>
            <person name="Bishop-Lilly K.A."/>
            <person name="Detter C."/>
            <person name="Han C."/>
            <person name="Sozhamannan S."/>
            <person name="Rosenzweig C.N."/>
            <person name="Skowronski E.W."/>
        </authorList>
    </citation>
    <scope>NUCLEOTIDE SEQUENCE [LARGE SCALE GENOMIC DNA]</scope>
    <source>
        <strain evidence="6 7">PIT1</strain>
    </source>
</reference>
<dbReference type="SUPFAM" id="SSF158710">
    <property type="entry name" value="PSPTO4464-like"/>
    <property type="match status" value="1"/>
</dbReference>
<keyword evidence="7" id="KW-1185">Reference proteome</keyword>
<dbReference type="InterPro" id="IPR023153">
    <property type="entry name" value="DarP_sf"/>
</dbReference>
<name>A0A432ZL01_9GAMM</name>
<evidence type="ECO:0000256" key="2">
    <source>
        <dbReference type="ARBA" id="ARBA00022517"/>
    </source>
</evidence>
<protein>
    <recommendedName>
        <fullName evidence="5">Dual-action ribosomal maturation protein DarP</fullName>
    </recommendedName>
    <alternativeName>
        <fullName evidence="5">Large ribosomal subunit assembly factor DarP</fullName>
    </alternativeName>
</protein>
<dbReference type="PANTHER" id="PTHR38101:SF1">
    <property type="entry name" value="UPF0307 PROTEIN YJGA"/>
    <property type="match status" value="1"/>
</dbReference>
<dbReference type="OrthoDB" id="5293604at2"/>
<keyword evidence="4 5" id="KW-0694">RNA-binding</keyword>
<dbReference type="Pfam" id="PF04751">
    <property type="entry name" value="DarP"/>
    <property type="match status" value="1"/>
</dbReference>
<keyword evidence="2 5" id="KW-0690">Ribosome biogenesis</keyword>
<evidence type="ECO:0000256" key="5">
    <source>
        <dbReference type="HAMAP-Rule" id="MF_00765"/>
    </source>
</evidence>
<dbReference type="PANTHER" id="PTHR38101">
    <property type="entry name" value="UPF0307 PROTEIN YJGA"/>
    <property type="match status" value="1"/>
</dbReference>
<dbReference type="GO" id="GO:0005829">
    <property type="term" value="C:cytosol"/>
    <property type="evidence" value="ECO:0007669"/>
    <property type="project" value="TreeGrafter"/>
</dbReference>
<dbReference type="HAMAP" id="MF_00765">
    <property type="entry name" value="DarP"/>
    <property type="match status" value="1"/>
</dbReference>
<comment type="subcellular location">
    <subcellularLocation>
        <location evidence="5">Cytoplasm</location>
    </subcellularLocation>
    <text evidence="5">Associates with late stage pre-50S ribosomal subunits.</text>
</comment>
<keyword evidence="1 5" id="KW-0963">Cytoplasm</keyword>
<dbReference type="GO" id="GO:1902626">
    <property type="term" value="P:assembly of large subunit precursor of preribosome"/>
    <property type="evidence" value="ECO:0007669"/>
    <property type="project" value="UniProtKB-UniRule"/>
</dbReference>
<dbReference type="AlphaFoldDB" id="A0A432ZL01"/>
<dbReference type="EMBL" id="PIQG01000002">
    <property type="protein sequence ID" value="RUO78574.1"/>
    <property type="molecule type" value="Genomic_DNA"/>
</dbReference>
<dbReference type="Gene3D" id="1.10.60.30">
    <property type="entry name" value="PSPTO4464-like domains"/>
    <property type="match status" value="2"/>
</dbReference>
<gene>
    <name evidence="5" type="primary">darP</name>
    <name evidence="6" type="ORF">CWI83_06010</name>
</gene>
<evidence type="ECO:0000313" key="7">
    <source>
        <dbReference type="Proteomes" id="UP000288279"/>
    </source>
</evidence>
<evidence type="ECO:0000313" key="6">
    <source>
        <dbReference type="EMBL" id="RUO78574.1"/>
    </source>
</evidence>
<dbReference type="CDD" id="cd16331">
    <property type="entry name" value="YjgA-like"/>
    <property type="match status" value="1"/>
</dbReference>